<dbReference type="Gene3D" id="3.40.50.1780">
    <property type="match status" value="1"/>
</dbReference>
<reference evidence="7" key="1">
    <citation type="submission" date="2015-08" db="EMBL/GenBank/DDBJ databases">
        <authorList>
            <person name="Babu N.S."/>
            <person name="Beckwith C.J."/>
            <person name="Beseler K.G."/>
            <person name="Brison A."/>
            <person name="Carone J.V."/>
            <person name="Caskin T.P."/>
            <person name="Diamond M."/>
            <person name="Durham M.E."/>
            <person name="Foxe J.M."/>
            <person name="Go M."/>
            <person name="Henderson B.A."/>
            <person name="Jones I.B."/>
            <person name="McGettigan J.A."/>
            <person name="Micheletti S.J."/>
            <person name="Nasrallah M.E."/>
            <person name="Ortiz D."/>
            <person name="Piller C.R."/>
            <person name="Privatt S.R."/>
            <person name="Schneider S.L."/>
            <person name="Sharp S."/>
            <person name="Smith T.C."/>
            <person name="Stanton J.D."/>
            <person name="Ullery H.E."/>
            <person name="Wilson R.J."/>
            <person name="Serrano M.G."/>
            <person name="Buck G."/>
            <person name="Lee V."/>
            <person name="Wang Y."/>
            <person name="Carvalho R."/>
            <person name="Voegtly L."/>
            <person name="Shi R."/>
            <person name="Duckworth R."/>
            <person name="Johnson A."/>
            <person name="Loviza R."/>
            <person name="Walstead R."/>
            <person name="Shah Z."/>
            <person name="Kiflezghi M."/>
            <person name="Wade K."/>
            <person name="Ball S.L."/>
            <person name="Bradley K.W."/>
            <person name="Asai D.J."/>
            <person name="Bowman C.A."/>
            <person name="Russell D.A."/>
            <person name="Pope W.H."/>
            <person name="Jacobs-Sera D."/>
            <person name="Hendrix R.W."/>
            <person name="Hatfull G.F."/>
        </authorList>
    </citation>
    <scope>NUCLEOTIDE SEQUENCE</scope>
</reference>
<feature type="domain" description="Iron hydrogenase large subunit C-terminal" evidence="6">
    <location>
        <begin position="123"/>
        <end position="438"/>
    </location>
</feature>
<keyword evidence="3" id="KW-0479">Metal-binding</keyword>
<dbReference type="FunFam" id="3.30.70.20:FF:000042">
    <property type="entry name" value="Cytosolic Fe-S cluster assembly factor NAR1"/>
    <property type="match status" value="1"/>
</dbReference>
<sequence length="510" mass="52938">MFSGAVKISDISDFINPSQDCVVSIGGTKEAILTSDLDGSGMVQVQRPRTAGALQKDAGAQAAAPVATLGAHPPPSPVTISLNDCLACSGCITSAETVLLQAQSTAQLLGKLEEARAGGHLRVAISLSPQSVVSLAVAAGQAPALTQSRLAAALRALGAHAVFSTAPARDLALADAAAEAVGRLRAAARSPRAGEESAAPRLPVLASTCPGWVCYAEKTHGAWVLPFLSRTKSAQAVTASLIKGSWAAGEGVAPEDVFHCSIMPCFDKKLEASREDFTLGIEGSSRRVAETDCVLATAEVAALLQERGLRLDSPLPGEEVGLDTVPRPASPGRGLVGRAGWVGAVHAGSGSYMEAVLRGVASELHGVELEEGTLVTQAGRNPDIQETSLDVASKTVFRAAAIYGFRNIQGLMRRLRLGKCPYDYVEVMACPSGCLNGGGQLRPSPGQTPAQLIQAMEEGYHAWRGDLTPGALGDSDMLAGPRLDPGSAARLLHTQYHHREKSAASVLKDW</sequence>
<dbReference type="InterPro" id="IPR004108">
    <property type="entry name" value="Fe_hydrogenase_lsu_C"/>
</dbReference>
<evidence type="ECO:0000256" key="2">
    <source>
        <dbReference type="ARBA" id="ARBA00022485"/>
    </source>
</evidence>
<dbReference type="Pfam" id="PF02906">
    <property type="entry name" value="Fe_hyd_lg_C"/>
    <property type="match status" value="1"/>
</dbReference>
<dbReference type="EMBL" id="GDKF01001889">
    <property type="protein sequence ID" value="JAT76733.1"/>
    <property type="molecule type" value="Transcribed_RNA"/>
</dbReference>
<evidence type="ECO:0000256" key="3">
    <source>
        <dbReference type="ARBA" id="ARBA00022723"/>
    </source>
</evidence>
<protein>
    <recommendedName>
        <fullName evidence="6">Iron hydrogenase large subunit C-terminal domain-containing protein</fullName>
    </recommendedName>
</protein>
<keyword evidence="2" id="KW-0004">4Fe-4S</keyword>
<dbReference type="Gene3D" id="3.30.70.20">
    <property type="match status" value="1"/>
</dbReference>
<evidence type="ECO:0000259" key="6">
    <source>
        <dbReference type="Pfam" id="PF02906"/>
    </source>
</evidence>
<dbReference type="GO" id="GO:0046872">
    <property type="term" value="F:metal ion binding"/>
    <property type="evidence" value="ECO:0007669"/>
    <property type="project" value="UniProtKB-KW"/>
</dbReference>
<keyword evidence="4" id="KW-0408">Iron</keyword>
<name>A0A1D2ACQ4_AUXPR</name>
<evidence type="ECO:0000256" key="4">
    <source>
        <dbReference type="ARBA" id="ARBA00023004"/>
    </source>
</evidence>
<evidence type="ECO:0000256" key="1">
    <source>
        <dbReference type="ARBA" id="ARBA00006596"/>
    </source>
</evidence>
<evidence type="ECO:0000313" key="7">
    <source>
        <dbReference type="EMBL" id="JAT76733.1"/>
    </source>
</evidence>
<dbReference type="SUPFAM" id="SSF53920">
    <property type="entry name" value="Fe-only hydrogenase"/>
    <property type="match status" value="1"/>
</dbReference>
<keyword evidence="5" id="KW-0411">Iron-sulfur</keyword>
<organism evidence="7">
    <name type="scientific">Auxenochlorella protothecoides</name>
    <name type="common">Green microalga</name>
    <name type="synonym">Chlorella protothecoides</name>
    <dbReference type="NCBI Taxonomy" id="3075"/>
    <lineage>
        <taxon>Eukaryota</taxon>
        <taxon>Viridiplantae</taxon>
        <taxon>Chlorophyta</taxon>
        <taxon>core chlorophytes</taxon>
        <taxon>Trebouxiophyceae</taxon>
        <taxon>Chlorellales</taxon>
        <taxon>Chlorellaceae</taxon>
        <taxon>Auxenochlorella</taxon>
    </lineage>
</organism>
<dbReference type="InterPro" id="IPR009016">
    <property type="entry name" value="Fe_hydrogenase"/>
</dbReference>
<dbReference type="InterPro" id="IPR050340">
    <property type="entry name" value="Cytosolic_Fe-S_CAF"/>
</dbReference>
<accession>A0A1D2ACQ4</accession>
<comment type="similarity">
    <text evidence="1">Belongs to the NARF family.</text>
</comment>
<dbReference type="AlphaFoldDB" id="A0A1D2ACQ4"/>
<dbReference type="PANTHER" id="PTHR11615">
    <property type="entry name" value="NITRATE, FORMATE, IRON DEHYDROGENASE"/>
    <property type="match status" value="1"/>
</dbReference>
<proteinExistence type="inferred from homology"/>
<gene>
    <name evidence="7" type="ORF">g.34680</name>
</gene>
<dbReference type="Gene3D" id="3.40.950.10">
    <property type="entry name" value="Fe-only Hydrogenase (Larger Subunit), Chain L, domain 3"/>
    <property type="match status" value="1"/>
</dbReference>
<dbReference type="GO" id="GO:0051539">
    <property type="term" value="F:4 iron, 4 sulfur cluster binding"/>
    <property type="evidence" value="ECO:0007669"/>
    <property type="project" value="UniProtKB-KW"/>
</dbReference>
<evidence type="ECO:0000256" key="5">
    <source>
        <dbReference type="ARBA" id="ARBA00023014"/>
    </source>
</evidence>